<evidence type="ECO:0000256" key="8">
    <source>
        <dbReference type="SAM" id="Phobius"/>
    </source>
</evidence>
<keyword evidence="10" id="KW-1185">Reference proteome</keyword>
<accession>A0A2T5MB13</accession>
<evidence type="ECO:0000256" key="2">
    <source>
        <dbReference type="ARBA" id="ARBA00005811"/>
    </source>
</evidence>
<evidence type="ECO:0000256" key="6">
    <source>
        <dbReference type="ARBA" id="ARBA00023136"/>
    </source>
</evidence>
<feature type="transmembrane region" description="Helical" evidence="8">
    <location>
        <begin position="20"/>
        <end position="39"/>
    </location>
</feature>
<dbReference type="PANTHER" id="PTHR30558">
    <property type="entry name" value="EXBD MEMBRANE COMPONENT OF PMF-DRIVEN MACROMOLECULE IMPORT SYSTEM"/>
    <property type="match status" value="1"/>
</dbReference>
<comment type="subcellular location">
    <subcellularLocation>
        <location evidence="1">Cell membrane</location>
        <topology evidence="1">Single-pass membrane protein</topology>
    </subcellularLocation>
    <subcellularLocation>
        <location evidence="7">Cell membrane</location>
        <topology evidence="7">Single-pass type II membrane protein</topology>
    </subcellularLocation>
</comment>
<evidence type="ECO:0000256" key="4">
    <source>
        <dbReference type="ARBA" id="ARBA00022692"/>
    </source>
</evidence>
<evidence type="ECO:0000256" key="7">
    <source>
        <dbReference type="RuleBase" id="RU003879"/>
    </source>
</evidence>
<evidence type="ECO:0000256" key="3">
    <source>
        <dbReference type="ARBA" id="ARBA00022475"/>
    </source>
</evidence>
<keyword evidence="7" id="KW-0653">Protein transport</keyword>
<proteinExistence type="inferred from homology"/>
<dbReference type="Gene3D" id="3.30.420.270">
    <property type="match status" value="1"/>
</dbReference>
<dbReference type="RefSeq" id="WP_107941918.1">
    <property type="nucleotide sequence ID" value="NZ_QANS01000016.1"/>
</dbReference>
<dbReference type="InterPro" id="IPR003400">
    <property type="entry name" value="ExbD"/>
</dbReference>
<dbReference type="OrthoDB" id="9793581at2"/>
<keyword evidence="5 8" id="KW-1133">Transmembrane helix</keyword>
<keyword evidence="6 8" id="KW-0472">Membrane</keyword>
<reference evidence="9 10" key="1">
    <citation type="submission" date="2018-04" db="EMBL/GenBank/DDBJ databases">
        <title>Novel species isolated from glacier.</title>
        <authorList>
            <person name="Liu Q."/>
            <person name="Xin Y.-H."/>
        </authorList>
    </citation>
    <scope>NUCLEOTIDE SEQUENCE [LARGE SCALE GENOMIC DNA]</scope>
    <source>
        <strain evidence="9 10">GT1R17</strain>
    </source>
</reference>
<dbReference type="Proteomes" id="UP000244248">
    <property type="component" value="Unassembled WGS sequence"/>
</dbReference>
<dbReference type="GO" id="GO:0005886">
    <property type="term" value="C:plasma membrane"/>
    <property type="evidence" value="ECO:0007669"/>
    <property type="project" value="UniProtKB-SubCell"/>
</dbReference>
<evidence type="ECO:0000256" key="1">
    <source>
        <dbReference type="ARBA" id="ARBA00004162"/>
    </source>
</evidence>
<dbReference type="Pfam" id="PF02472">
    <property type="entry name" value="ExbD"/>
    <property type="match status" value="1"/>
</dbReference>
<comment type="similarity">
    <text evidence="2 7">Belongs to the ExbD/TolR family.</text>
</comment>
<dbReference type="GO" id="GO:0015031">
    <property type="term" value="P:protein transport"/>
    <property type="evidence" value="ECO:0007669"/>
    <property type="project" value="UniProtKB-KW"/>
</dbReference>
<dbReference type="EMBL" id="QANS01000016">
    <property type="protein sequence ID" value="PTU27702.1"/>
    <property type="molecule type" value="Genomic_DNA"/>
</dbReference>
<dbReference type="AlphaFoldDB" id="A0A2T5MB13"/>
<sequence length="137" mass="15140">MRGRNHNEEDDGHHGIDLAPMLDFVLNLLIFFIIITSFIKQPGVKVTKPDAVTAEHKDNGNIIIAIRPNGDIWMDRRKVPLADVRAMVERMHAERPEDTVVIAADKDSQTGVMTKVMDEVRGGGIMSVSIGALGLEQ</sequence>
<name>A0A2T5MB13_9GAMM</name>
<keyword evidence="3" id="KW-1003">Cell membrane</keyword>
<dbReference type="GO" id="GO:0022857">
    <property type="term" value="F:transmembrane transporter activity"/>
    <property type="evidence" value="ECO:0007669"/>
    <property type="project" value="InterPro"/>
</dbReference>
<gene>
    <name evidence="9" type="ORF">CJD38_18240</name>
</gene>
<evidence type="ECO:0000313" key="10">
    <source>
        <dbReference type="Proteomes" id="UP000244248"/>
    </source>
</evidence>
<keyword evidence="4 7" id="KW-0812">Transmembrane</keyword>
<comment type="caution">
    <text evidence="9">The sequence shown here is derived from an EMBL/GenBank/DDBJ whole genome shotgun (WGS) entry which is preliminary data.</text>
</comment>
<organism evidence="9 10">
    <name type="scientific">Stenotrophobium rhamnosiphilum</name>
    <dbReference type="NCBI Taxonomy" id="2029166"/>
    <lineage>
        <taxon>Bacteria</taxon>
        <taxon>Pseudomonadati</taxon>
        <taxon>Pseudomonadota</taxon>
        <taxon>Gammaproteobacteria</taxon>
        <taxon>Nevskiales</taxon>
        <taxon>Nevskiaceae</taxon>
        <taxon>Stenotrophobium</taxon>
    </lineage>
</organism>
<evidence type="ECO:0000256" key="5">
    <source>
        <dbReference type="ARBA" id="ARBA00022989"/>
    </source>
</evidence>
<evidence type="ECO:0000313" key="9">
    <source>
        <dbReference type="EMBL" id="PTU27702.1"/>
    </source>
</evidence>
<dbReference type="PANTHER" id="PTHR30558:SF13">
    <property type="entry name" value="BIOPOLYMER TRANSPORT PROTEIN EXBD2"/>
    <property type="match status" value="1"/>
</dbReference>
<keyword evidence="7" id="KW-0813">Transport</keyword>
<protein>
    <submittedName>
        <fullName evidence="9">Biopolymer transporter ExbD</fullName>
    </submittedName>
</protein>